<feature type="region of interest" description="Disordered" evidence="1">
    <location>
        <begin position="764"/>
        <end position="795"/>
    </location>
</feature>
<protein>
    <submittedName>
        <fullName evidence="3">447_t:CDS:1</fullName>
    </submittedName>
</protein>
<dbReference type="GO" id="GO:0017116">
    <property type="term" value="F:single-stranded DNA helicase activity"/>
    <property type="evidence" value="ECO:0007669"/>
    <property type="project" value="TreeGrafter"/>
</dbReference>
<comment type="caution">
    <text evidence="3">The sequence shown here is derived from an EMBL/GenBank/DDBJ whole genome shotgun (WGS) entry which is preliminary data.</text>
</comment>
<dbReference type="OrthoDB" id="2015372at2759"/>
<dbReference type="InterPro" id="IPR031327">
    <property type="entry name" value="MCM"/>
</dbReference>
<dbReference type="PANTHER" id="PTHR11630">
    <property type="entry name" value="DNA REPLICATION LICENSING FACTOR MCM FAMILY MEMBER"/>
    <property type="match status" value="1"/>
</dbReference>
<keyword evidence="4" id="KW-1185">Reference proteome</keyword>
<organism evidence="3 4">
    <name type="scientific">Paraglomus occultum</name>
    <dbReference type="NCBI Taxonomy" id="144539"/>
    <lineage>
        <taxon>Eukaryota</taxon>
        <taxon>Fungi</taxon>
        <taxon>Fungi incertae sedis</taxon>
        <taxon>Mucoromycota</taxon>
        <taxon>Glomeromycotina</taxon>
        <taxon>Glomeromycetes</taxon>
        <taxon>Paraglomerales</taxon>
        <taxon>Paraglomeraceae</taxon>
        <taxon>Paraglomus</taxon>
    </lineage>
</organism>
<dbReference type="EMBL" id="CAJVPJ010000003">
    <property type="protein sequence ID" value="CAG8451760.1"/>
    <property type="molecule type" value="Genomic_DNA"/>
</dbReference>
<dbReference type="GO" id="GO:0003677">
    <property type="term" value="F:DNA binding"/>
    <property type="evidence" value="ECO:0007669"/>
    <property type="project" value="InterPro"/>
</dbReference>
<dbReference type="GO" id="GO:0000727">
    <property type="term" value="P:double-strand break repair via break-induced replication"/>
    <property type="evidence" value="ECO:0007669"/>
    <property type="project" value="TreeGrafter"/>
</dbReference>
<sequence>MNYDSTRQKDCTKTGRYDEFATKNNVIKPVQIIPHNKRDENPKTPDSTLFLDMTSEEEDDYSCLCPRQTTLSGDDCSKNRAATQSIRNMDAYWARFRLPRNEWLQKEWNRGGSDRTIASNANNLINKSGGIIDNASHANANIFDNSTVNYDNTIVDNVHDYDDSSSVDSSTNELGMSCPPSLYPTSTTLENKISQKRKDFIQKYSFSLATDKKQKTCEESTESEVLSVDNRLLPVDSEEVRRIEKIRLSYQRIRISSQSPTLSPPGSFGGSIIAVLTDDFANAVKIGQFVEIIGFAKRHFHGLDANVYRVNNTIDTGVHVESLNNHDRLMQTSEYFTLLQSANLSAWSFTQRVVDVFCEDVAPTKAYRKIKLCLLLSLISISEKPVKHINSFNKLHLLIICDKYNNTVRRLLRHVSNFTRHEEWTYGIGNKRQPLFSVEYGEKKPRSEAALESTILSRVDDGILLVDMETLSKKDVNDVRQVMTPTSQPTLETQYHQLCMDIDACLWAWSTTRKTTTKGKNLPTHKDVNQYGVESSCKADCRETVDSETSNSLINHVFDQYSENGKLNGRVSLEDFKSYIVAARSIEVTLSKECKDLLRKYYLTFRKLKGGSHGYSSSTALLETLLTLAICHAKLCLRSVGSLDDALASVLLVEESIATKYGSSRSLLGFSILCDDQENLHNLYGVTTDEDEVPETNEFDDCETNDRRLQYFYNLSRYDDEKMSKMYQHLLRIFNTLENDNAPTVQTDTRTNITASVQGYFGDESSLDVMDSNTSQKTPDARTTGNDGDTSTSARRRWVEIDMDSEEFQHFRLFG</sequence>
<proteinExistence type="predicted"/>
<feature type="domain" description="MCM AAA-lid" evidence="2">
    <location>
        <begin position="575"/>
        <end position="656"/>
    </location>
</feature>
<dbReference type="InterPro" id="IPR041562">
    <property type="entry name" value="MCM_lid"/>
</dbReference>
<dbReference type="GO" id="GO:0005634">
    <property type="term" value="C:nucleus"/>
    <property type="evidence" value="ECO:0007669"/>
    <property type="project" value="TreeGrafter"/>
</dbReference>
<name>A0A9N8VDP6_9GLOM</name>
<dbReference type="PANTHER" id="PTHR11630:SF75">
    <property type="entry name" value="MINICHROMOSOME MAINTENANCE DOMAIN-CONTAINING PROTEIN 2"/>
    <property type="match status" value="1"/>
</dbReference>
<dbReference type="AlphaFoldDB" id="A0A9N8VDP6"/>
<dbReference type="SMART" id="SM00350">
    <property type="entry name" value="MCM"/>
    <property type="match status" value="1"/>
</dbReference>
<dbReference type="InterPro" id="IPR027417">
    <property type="entry name" value="P-loop_NTPase"/>
</dbReference>
<dbReference type="Gene3D" id="3.40.50.300">
    <property type="entry name" value="P-loop containing nucleotide triphosphate hydrolases"/>
    <property type="match status" value="1"/>
</dbReference>
<evidence type="ECO:0000259" key="2">
    <source>
        <dbReference type="Pfam" id="PF17855"/>
    </source>
</evidence>
<evidence type="ECO:0000313" key="3">
    <source>
        <dbReference type="EMBL" id="CAG8451760.1"/>
    </source>
</evidence>
<dbReference type="GO" id="GO:0005524">
    <property type="term" value="F:ATP binding"/>
    <property type="evidence" value="ECO:0007669"/>
    <property type="project" value="InterPro"/>
</dbReference>
<dbReference type="Proteomes" id="UP000789572">
    <property type="component" value="Unassembled WGS sequence"/>
</dbReference>
<feature type="compositionally biased region" description="Polar residues" evidence="1">
    <location>
        <begin position="771"/>
        <end position="793"/>
    </location>
</feature>
<evidence type="ECO:0000313" key="4">
    <source>
        <dbReference type="Proteomes" id="UP000789572"/>
    </source>
</evidence>
<accession>A0A9N8VDP6</accession>
<dbReference type="Pfam" id="PF17855">
    <property type="entry name" value="MCM_lid"/>
    <property type="match status" value="1"/>
</dbReference>
<reference evidence="3" key="1">
    <citation type="submission" date="2021-06" db="EMBL/GenBank/DDBJ databases">
        <authorList>
            <person name="Kallberg Y."/>
            <person name="Tangrot J."/>
            <person name="Rosling A."/>
        </authorList>
    </citation>
    <scope>NUCLEOTIDE SEQUENCE</scope>
    <source>
        <strain evidence="3">IA702</strain>
    </source>
</reference>
<gene>
    <name evidence="3" type="ORF">POCULU_LOCUS70</name>
</gene>
<evidence type="ECO:0000256" key="1">
    <source>
        <dbReference type="SAM" id="MobiDB-lite"/>
    </source>
</evidence>